<evidence type="ECO:0000256" key="2">
    <source>
        <dbReference type="PROSITE-ProRule" id="PRU00285"/>
    </source>
</evidence>
<evidence type="ECO:0000259" key="4">
    <source>
        <dbReference type="PROSITE" id="PS01031"/>
    </source>
</evidence>
<dbReference type="SUPFAM" id="SSF49764">
    <property type="entry name" value="HSP20-like chaperones"/>
    <property type="match status" value="1"/>
</dbReference>
<gene>
    <name evidence="5" type="ORF">Cfor_10287</name>
</gene>
<dbReference type="Pfam" id="PF00011">
    <property type="entry name" value="HSP20"/>
    <property type="match status" value="1"/>
</dbReference>
<dbReference type="InterPro" id="IPR002068">
    <property type="entry name" value="A-crystallin/Hsp20_dom"/>
</dbReference>
<name>A0A6L2PI94_COPFO</name>
<accession>A0A6L2PI94</accession>
<evidence type="ECO:0000313" key="5">
    <source>
        <dbReference type="EMBL" id="GFG30882.1"/>
    </source>
</evidence>
<dbReference type="PROSITE" id="PS01031">
    <property type="entry name" value="SHSP"/>
    <property type="match status" value="1"/>
</dbReference>
<feature type="domain" description="SHSP" evidence="4">
    <location>
        <begin position="69"/>
        <end position="176"/>
    </location>
</feature>
<dbReference type="PANTHER" id="PTHR45640">
    <property type="entry name" value="HEAT SHOCK PROTEIN HSP-12.2-RELATED"/>
    <property type="match status" value="1"/>
</dbReference>
<dbReference type="InterPro" id="IPR008978">
    <property type="entry name" value="HSP20-like_chaperone"/>
</dbReference>
<dbReference type="OrthoDB" id="1431247at2759"/>
<dbReference type="AlphaFoldDB" id="A0A6L2PI94"/>
<dbReference type="Gene3D" id="2.60.40.790">
    <property type="match status" value="1"/>
</dbReference>
<comment type="similarity">
    <text evidence="2 3">Belongs to the small heat shock protein (HSP20) family.</text>
</comment>
<proteinExistence type="inferred from homology"/>
<reference evidence="6" key="1">
    <citation type="submission" date="2020-01" db="EMBL/GenBank/DDBJ databases">
        <title>Draft genome sequence of the Termite Coptotermes fromosanus.</title>
        <authorList>
            <person name="Itakura S."/>
            <person name="Yosikawa Y."/>
            <person name="Umezawa K."/>
        </authorList>
    </citation>
    <scope>NUCLEOTIDE SEQUENCE [LARGE SCALE GENOMIC DNA]</scope>
</reference>
<comment type="caution">
    <text evidence="5">The sequence shown here is derived from an EMBL/GenBank/DDBJ whole genome shotgun (WGS) entry which is preliminary data.</text>
</comment>
<dbReference type="Proteomes" id="UP000502823">
    <property type="component" value="Unassembled WGS sequence"/>
</dbReference>
<dbReference type="GO" id="GO:0042026">
    <property type="term" value="P:protein refolding"/>
    <property type="evidence" value="ECO:0007669"/>
    <property type="project" value="TreeGrafter"/>
</dbReference>
<evidence type="ECO:0000256" key="3">
    <source>
        <dbReference type="RuleBase" id="RU003616"/>
    </source>
</evidence>
<keyword evidence="6" id="KW-1185">Reference proteome</keyword>
<dbReference type="GO" id="GO:0009408">
    <property type="term" value="P:response to heat"/>
    <property type="evidence" value="ECO:0007669"/>
    <property type="project" value="TreeGrafter"/>
</dbReference>
<dbReference type="CDD" id="cd06526">
    <property type="entry name" value="metazoan_ACD"/>
    <property type="match status" value="1"/>
</dbReference>
<dbReference type="PANTHER" id="PTHR45640:SF13">
    <property type="entry name" value="HEAT SHOCK PROTEIN 22-RELATED"/>
    <property type="match status" value="1"/>
</dbReference>
<evidence type="ECO:0000256" key="1">
    <source>
        <dbReference type="ARBA" id="ARBA00023016"/>
    </source>
</evidence>
<dbReference type="GO" id="GO:0005634">
    <property type="term" value="C:nucleus"/>
    <property type="evidence" value="ECO:0007669"/>
    <property type="project" value="TreeGrafter"/>
</dbReference>
<dbReference type="GO" id="GO:0005737">
    <property type="term" value="C:cytoplasm"/>
    <property type="evidence" value="ECO:0007669"/>
    <property type="project" value="TreeGrafter"/>
</dbReference>
<keyword evidence="1" id="KW-0346">Stress response</keyword>
<dbReference type="EMBL" id="BLKM01000258">
    <property type="protein sequence ID" value="GFG30882.1"/>
    <property type="molecule type" value="Genomic_DNA"/>
</dbReference>
<dbReference type="GO" id="GO:0051082">
    <property type="term" value="F:unfolded protein binding"/>
    <property type="evidence" value="ECO:0007669"/>
    <property type="project" value="TreeGrafter"/>
</dbReference>
<organism evidence="5 6">
    <name type="scientific">Coptotermes formosanus</name>
    <name type="common">Formosan subterranean termite</name>
    <dbReference type="NCBI Taxonomy" id="36987"/>
    <lineage>
        <taxon>Eukaryota</taxon>
        <taxon>Metazoa</taxon>
        <taxon>Ecdysozoa</taxon>
        <taxon>Arthropoda</taxon>
        <taxon>Hexapoda</taxon>
        <taxon>Insecta</taxon>
        <taxon>Pterygota</taxon>
        <taxon>Neoptera</taxon>
        <taxon>Polyneoptera</taxon>
        <taxon>Dictyoptera</taxon>
        <taxon>Blattodea</taxon>
        <taxon>Blattoidea</taxon>
        <taxon>Termitoidae</taxon>
        <taxon>Rhinotermitidae</taxon>
        <taxon>Coptotermes</taxon>
    </lineage>
</organism>
<evidence type="ECO:0000313" key="6">
    <source>
        <dbReference type="Proteomes" id="UP000502823"/>
    </source>
</evidence>
<sequence>MFRHFKRLIPAVPWPGFVLHLQRHPVPIRRGIWGWYRPSDFRGLLRDVDRTMDKFREFERDLIEHFPFRRLSPHSIPIQGVVQRGDVYRINVDVDGVKPEEISISLRGNTLTVETKIDRKMGDGSKFQQECSREMTVPDDVDETTLKSFLGADGILSIEAAYKSDRRPKEIPVSRQ</sequence>
<dbReference type="InParanoid" id="A0A6L2PI94"/>
<protein>
    <recommendedName>
        <fullName evidence="4">SHSP domain-containing protein</fullName>
    </recommendedName>
</protein>
<dbReference type="InterPro" id="IPR001436">
    <property type="entry name" value="Alpha-crystallin/sHSP_animal"/>
</dbReference>